<dbReference type="SUPFAM" id="SSF47413">
    <property type="entry name" value="lambda repressor-like DNA-binding domains"/>
    <property type="match status" value="1"/>
</dbReference>
<reference evidence="2 3" key="1">
    <citation type="submission" date="2015-07" db="EMBL/GenBank/DDBJ databases">
        <title>Genome sequencing of Kibdelosporangium phytohabitans.</title>
        <authorList>
            <person name="Qin S."/>
            <person name="Xing K."/>
        </authorList>
    </citation>
    <scope>NUCLEOTIDE SEQUENCE [LARGE SCALE GENOMIC DNA]</scope>
    <source>
        <strain evidence="2 3">KLBMP1111</strain>
    </source>
</reference>
<dbReference type="KEGG" id="kphy:AOZ06_19170"/>
<dbReference type="InterPro" id="IPR010982">
    <property type="entry name" value="Lambda_DNA-bd_dom_sf"/>
</dbReference>
<evidence type="ECO:0000313" key="2">
    <source>
        <dbReference type="EMBL" id="ALG08756.1"/>
    </source>
</evidence>
<dbReference type="Pfam" id="PF13560">
    <property type="entry name" value="HTH_31"/>
    <property type="match status" value="1"/>
</dbReference>
<feature type="domain" description="HTH cro/C1-type" evidence="1">
    <location>
        <begin position="21"/>
        <end position="74"/>
    </location>
</feature>
<dbReference type="OrthoDB" id="5196639at2"/>
<keyword evidence="3" id="KW-1185">Reference proteome</keyword>
<accession>A0A0N9I3C0</accession>
<dbReference type="Gene3D" id="1.10.260.40">
    <property type="entry name" value="lambda repressor-like DNA-binding domains"/>
    <property type="match status" value="1"/>
</dbReference>
<sequence>MVRAPLTPQERERGKQLAAVLRAARGSMSLVQLAGETGLSHETLRKIEAGRIPSPSFFTVAAIADALDISLDYIASLCADVGEPTQLPA</sequence>
<dbReference type="Proteomes" id="UP000063699">
    <property type="component" value="Chromosome"/>
</dbReference>
<evidence type="ECO:0000313" key="3">
    <source>
        <dbReference type="Proteomes" id="UP000063699"/>
    </source>
</evidence>
<dbReference type="GO" id="GO:0003677">
    <property type="term" value="F:DNA binding"/>
    <property type="evidence" value="ECO:0007669"/>
    <property type="project" value="InterPro"/>
</dbReference>
<proteinExistence type="predicted"/>
<dbReference type="SMART" id="SM00530">
    <property type="entry name" value="HTH_XRE"/>
    <property type="match status" value="1"/>
</dbReference>
<name>A0A0N9I3C0_9PSEU</name>
<protein>
    <recommendedName>
        <fullName evidence="1">HTH cro/C1-type domain-containing protein</fullName>
    </recommendedName>
</protein>
<dbReference type="RefSeq" id="WP_042191572.1">
    <property type="nucleotide sequence ID" value="NZ_CP012752.1"/>
</dbReference>
<dbReference type="CDD" id="cd00093">
    <property type="entry name" value="HTH_XRE"/>
    <property type="match status" value="1"/>
</dbReference>
<dbReference type="PROSITE" id="PS50943">
    <property type="entry name" value="HTH_CROC1"/>
    <property type="match status" value="1"/>
</dbReference>
<gene>
    <name evidence="2" type="ORF">AOZ06_19170</name>
</gene>
<dbReference type="AlphaFoldDB" id="A0A0N9I3C0"/>
<dbReference type="STRING" id="860235.AOZ06_19170"/>
<organism evidence="2 3">
    <name type="scientific">Kibdelosporangium phytohabitans</name>
    <dbReference type="NCBI Taxonomy" id="860235"/>
    <lineage>
        <taxon>Bacteria</taxon>
        <taxon>Bacillati</taxon>
        <taxon>Actinomycetota</taxon>
        <taxon>Actinomycetes</taxon>
        <taxon>Pseudonocardiales</taxon>
        <taxon>Pseudonocardiaceae</taxon>
        <taxon>Kibdelosporangium</taxon>
    </lineage>
</organism>
<dbReference type="EMBL" id="CP012752">
    <property type="protein sequence ID" value="ALG08756.1"/>
    <property type="molecule type" value="Genomic_DNA"/>
</dbReference>
<evidence type="ECO:0000259" key="1">
    <source>
        <dbReference type="PROSITE" id="PS50943"/>
    </source>
</evidence>
<dbReference type="InterPro" id="IPR001387">
    <property type="entry name" value="Cro/C1-type_HTH"/>
</dbReference>